<accession>A0A8J6MXQ4</accession>
<dbReference type="PANTHER" id="PTHR34137:SF1">
    <property type="entry name" value="EXODEOXYRIBONUCLEASE 7 SMALL SUBUNIT"/>
    <property type="match status" value="1"/>
</dbReference>
<dbReference type="Pfam" id="PF02609">
    <property type="entry name" value="Exonuc_VII_S"/>
    <property type="match status" value="1"/>
</dbReference>
<evidence type="ECO:0000256" key="1">
    <source>
        <dbReference type="ARBA" id="ARBA00009998"/>
    </source>
</evidence>
<evidence type="ECO:0000256" key="2">
    <source>
        <dbReference type="ARBA" id="ARBA00022490"/>
    </source>
</evidence>
<keyword evidence="4 6" id="KW-0378">Hydrolase</keyword>
<dbReference type="Proteomes" id="UP000650524">
    <property type="component" value="Unassembled WGS sequence"/>
</dbReference>
<comment type="function">
    <text evidence="6">Bidirectionally degrades single-stranded DNA into large acid-insoluble oligonucleotides, which are then degraded further into small acid-soluble oligonucleotides.</text>
</comment>
<dbReference type="GO" id="GO:0006308">
    <property type="term" value="P:DNA catabolic process"/>
    <property type="evidence" value="ECO:0007669"/>
    <property type="project" value="UniProtKB-UniRule"/>
</dbReference>
<comment type="catalytic activity">
    <reaction evidence="6">
        <text>Exonucleolytic cleavage in either 5'- to 3'- or 3'- to 5'-direction to yield nucleoside 5'-phosphates.</text>
        <dbReference type="EC" id="3.1.11.6"/>
    </reaction>
</comment>
<dbReference type="NCBIfam" id="TIGR01280">
    <property type="entry name" value="xseB"/>
    <property type="match status" value="1"/>
</dbReference>
<dbReference type="InterPro" id="IPR037004">
    <property type="entry name" value="Exonuc_VII_ssu_sf"/>
</dbReference>
<reference evidence="7 8" key="1">
    <citation type="submission" date="2020-08" db="EMBL/GenBank/DDBJ databases">
        <title>Bridging the membrane lipid divide: bacteria of the FCB group superphylum have the potential to synthesize archaeal ether lipids.</title>
        <authorList>
            <person name="Villanueva L."/>
            <person name="Von Meijenfeldt F.A.B."/>
            <person name="Westbye A.B."/>
            <person name="Yadav S."/>
            <person name="Hopmans E.C."/>
            <person name="Dutilh B.E."/>
            <person name="Sinninghe Damste J.S."/>
        </authorList>
    </citation>
    <scope>NUCLEOTIDE SEQUENCE [LARGE SCALE GENOMIC DNA]</scope>
    <source>
        <strain evidence="7">NIOZ-UU27</strain>
    </source>
</reference>
<comment type="caution">
    <text evidence="7">The sequence shown here is derived from an EMBL/GenBank/DDBJ whole genome shotgun (WGS) entry which is preliminary data.</text>
</comment>
<evidence type="ECO:0000313" key="7">
    <source>
        <dbReference type="EMBL" id="MBC8176530.1"/>
    </source>
</evidence>
<keyword evidence="2 6" id="KW-0963">Cytoplasm</keyword>
<dbReference type="GO" id="GO:0005829">
    <property type="term" value="C:cytosol"/>
    <property type="evidence" value="ECO:0007669"/>
    <property type="project" value="TreeGrafter"/>
</dbReference>
<evidence type="ECO:0000256" key="5">
    <source>
        <dbReference type="ARBA" id="ARBA00022839"/>
    </source>
</evidence>
<dbReference type="EMBL" id="JACNJD010000142">
    <property type="protein sequence ID" value="MBC8176530.1"/>
    <property type="molecule type" value="Genomic_DNA"/>
</dbReference>
<evidence type="ECO:0000256" key="3">
    <source>
        <dbReference type="ARBA" id="ARBA00022722"/>
    </source>
</evidence>
<dbReference type="EC" id="3.1.11.6" evidence="6"/>
<keyword evidence="3 6" id="KW-0540">Nuclease</keyword>
<dbReference type="PANTHER" id="PTHR34137">
    <property type="entry name" value="EXODEOXYRIBONUCLEASE 7 SMALL SUBUNIT"/>
    <property type="match status" value="1"/>
</dbReference>
<keyword evidence="5 6" id="KW-0269">Exonuclease</keyword>
<organism evidence="7 8">
    <name type="scientific">Candidatus Desulfacyla euxinica</name>
    <dbReference type="NCBI Taxonomy" id="2841693"/>
    <lineage>
        <taxon>Bacteria</taxon>
        <taxon>Deltaproteobacteria</taxon>
        <taxon>Candidatus Desulfacyla</taxon>
    </lineage>
</organism>
<comment type="subcellular location">
    <subcellularLocation>
        <location evidence="6">Cytoplasm</location>
    </subcellularLocation>
</comment>
<dbReference type="HAMAP" id="MF_00337">
    <property type="entry name" value="Exonuc_7_S"/>
    <property type="match status" value="1"/>
</dbReference>
<name>A0A8J6MXQ4_9DELT</name>
<proteinExistence type="inferred from homology"/>
<dbReference type="AlphaFoldDB" id="A0A8J6MXQ4"/>
<dbReference type="SUPFAM" id="SSF116842">
    <property type="entry name" value="XseB-like"/>
    <property type="match status" value="1"/>
</dbReference>
<sequence length="79" mass="8755">MAEKKFEDAMQRLEEIVQGLEQGDLPLGDSLKVFEEGMELAKFCSKELESAEKKVSLLVKESGGKYSEVPFELDGAKDA</sequence>
<evidence type="ECO:0000256" key="6">
    <source>
        <dbReference type="HAMAP-Rule" id="MF_00337"/>
    </source>
</evidence>
<evidence type="ECO:0000313" key="8">
    <source>
        <dbReference type="Proteomes" id="UP000650524"/>
    </source>
</evidence>
<gene>
    <name evidence="6 7" type="primary">xseB</name>
    <name evidence="7" type="ORF">H8E19_03920</name>
</gene>
<dbReference type="GO" id="GO:0009318">
    <property type="term" value="C:exodeoxyribonuclease VII complex"/>
    <property type="evidence" value="ECO:0007669"/>
    <property type="project" value="UniProtKB-UniRule"/>
</dbReference>
<evidence type="ECO:0000256" key="4">
    <source>
        <dbReference type="ARBA" id="ARBA00022801"/>
    </source>
</evidence>
<dbReference type="GO" id="GO:0008855">
    <property type="term" value="F:exodeoxyribonuclease VII activity"/>
    <property type="evidence" value="ECO:0007669"/>
    <property type="project" value="UniProtKB-UniRule"/>
</dbReference>
<protein>
    <recommendedName>
        <fullName evidence="6">Exodeoxyribonuclease 7 small subunit</fullName>
        <ecNumber evidence="6">3.1.11.6</ecNumber>
    </recommendedName>
    <alternativeName>
        <fullName evidence="6">Exodeoxyribonuclease VII small subunit</fullName>
        <shortName evidence="6">Exonuclease VII small subunit</shortName>
    </alternativeName>
</protein>
<dbReference type="Gene3D" id="1.10.287.1040">
    <property type="entry name" value="Exonuclease VII, small subunit"/>
    <property type="match status" value="1"/>
</dbReference>
<dbReference type="InterPro" id="IPR003761">
    <property type="entry name" value="Exonuc_VII_S"/>
</dbReference>
<comment type="similarity">
    <text evidence="1 6">Belongs to the XseB family.</text>
</comment>
<comment type="subunit">
    <text evidence="6">Heterooligomer composed of large and small subunits.</text>
</comment>